<dbReference type="Pfam" id="PF12666">
    <property type="entry name" value="PrgI"/>
    <property type="match status" value="1"/>
</dbReference>
<evidence type="ECO:0008006" key="6">
    <source>
        <dbReference type="Google" id="ProtNLM"/>
    </source>
</evidence>
<evidence type="ECO:0000256" key="1">
    <source>
        <dbReference type="SAM" id="Coils"/>
    </source>
</evidence>
<dbReference type="InterPro" id="IPR024414">
    <property type="entry name" value="Uncharacterised_PrgI"/>
</dbReference>
<gene>
    <name evidence="4" type="ORF">DIU24_02000</name>
</gene>
<reference evidence="4 5" key="1">
    <citation type="journal article" date="2018" name="Nat. Biotechnol.">
        <title>A standardized bacterial taxonomy based on genome phylogeny substantially revises the tree of life.</title>
        <authorList>
            <person name="Parks D.H."/>
            <person name="Chuvochina M."/>
            <person name="Waite D.W."/>
            <person name="Rinke C."/>
            <person name="Skarshewski A."/>
            <person name="Chaumeil P.A."/>
            <person name="Hugenholtz P."/>
        </authorList>
    </citation>
    <scope>NUCLEOTIDE SEQUENCE [LARGE SCALE GENOMIC DNA]</scope>
    <source>
        <strain evidence="4">UBA12021</strain>
    </source>
</reference>
<feature type="transmembrane region" description="Helical" evidence="3">
    <location>
        <begin position="35"/>
        <end position="52"/>
    </location>
</feature>
<feature type="compositionally biased region" description="Polar residues" evidence="2">
    <location>
        <begin position="445"/>
        <end position="466"/>
    </location>
</feature>
<keyword evidence="3" id="KW-0472">Membrane</keyword>
<proteinExistence type="predicted"/>
<accession>A0A656PPX1</accession>
<feature type="coiled-coil region" evidence="1">
    <location>
        <begin position="379"/>
        <end position="444"/>
    </location>
</feature>
<dbReference type="AlphaFoldDB" id="A0A656PPX1"/>
<dbReference type="EMBL" id="DQFB01000003">
    <property type="protein sequence ID" value="HCQ40466.1"/>
    <property type="molecule type" value="Genomic_DNA"/>
</dbReference>
<keyword evidence="1" id="KW-0175">Coiled coil</keyword>
<evidence type="ECO:0000256" key="3">
    <source>
        <dbReference type="SAM" id="Phobius"/>
    </source>
</evidence>
<evidence type="ECO:0000256" key="2">
    <source>
        <dbReference type="SAM" id="MobiDB-lite"/>
    </source>
</evidence>
<keyword evidence="3" id="KW-0812">Transmembrane</keyword>
<evidence type="ECO:0000313" key="5">
    <source>
        <dbReference type="Proteomes" id="UP000262056"/>
    </source>
</evidence>
<keyword evidence="3" id="KW-1133">Transmembrane helix</keyword>
<organism evidence="4 5">
    <name type="scientific">candidate division WWE3 bacterium</name>
    <dbReference type="NCBI Taxonomy" id="2053526"/>
    <lineage>
        <taxon>Bacteria</taxon>
        <taxon>Katanobacteria</taxon>
    </lineage>
</organism>
<evidence type="ECO:0000313" key="4">
    <source>
        <dbReference type="EMBL" id="HCQ40466.1"/>
    </source>
</evidence>
<name>A0A656PPX1_UNCKA</name>
<sequence>MPLADMPQSNKQHAVPQNVMSVDFKLIGDLTMRQFAYVFIAGILAYLSYVFFIGIFRWPLVFLIAFAGVGFAFIPVQERGMDEWIVNFFKAMYMPTQRIWKKEPTIPSAFMYDDLATLKQELITLAPTSSRRKLEEYLRYQTAEEEVDPLDIPEKEYAQKVRDAYPAYKKKSSAGATAFSRSSYGAAAVGVQPASIAVVEAPAPAVLDVETGQEEGILVETRKASSTTPEKQELKEQTATVLQKRKDAGLFHLFRAKEAQKAREEARGKRMQDVTAVPLPQGALSGTVSLSPMTPDMHSGRRFINLLPSQGELILPIRGEKVLRTSEEISVEESINDKALKLQSLLKKIKDEEGIKSPKPVAAPITVVQKKEQEAQEVHDEAKDVVGKLKTQSEELTDEIIRLRKNIQTTSSPGAGSETQTRLLKNLENKQQTVEENYRVLSRGIQSLKSTPSGDTAGSSTLNLDNYPTDHLEPNTLRGVVKGSEGKVLTDVLLIVKNEREEPVRALKTDSLGRFELLSKLSNGKYSIEVKPSDEMKLSFEKISVELKGEVVPPFVISGK</sequence>
<feature type="region of interest" description="Disordered" evidence="2">
    <location>
        <begin position="445"/>
        <end position="470"/>
    </location>
</feature>
<feature type="transmembrane region" description="Helical" evidence="3">
    <location>
        <begin position="58"/>
        <end position="76"/>
    </location>
</feature>
<comment type="caution">
    <text evidence="4">The sequence shown here is derived from an EMBL/GenBank/DDBJ whole genome shotgun (WGS) entry which is preliminary data.</text>
</comment>
<dbReference type="Proteomes" id="UP000262056">
    <property type="component" value="Unassembled WGS sequence"/>
</dbReference>
<protein>
    <recommendedName>
        <fullName evidence="6">Carboxypeptidase regulatory-like domain-containing protein</fullName>
    </recommendedName>
</protein>